<dbReference type="GO" id="GO:0005737">
    <property type="term" value="C:cytoplasm"/>
    <property type="evidence" value="ECO:0007669"/>
    <property type="project" value="UniProtKB-SubCell"/>
</dbReference>
<evidence type="ECO:0000256" key="7">
    <source>
        <dbReference type="ARBA" id="ARBA00023027"/>
    </source>
</evidence>
<dbReference type="Gene3D" id="3.40.718.10">
    <property type="entry name" value="Isopropylmalate Dehydrogenase"/>
    <property type="match status" value="1"/>
</dbReference>
<comment type="function">
    <text evidence="10">Catalyzes the NAD(P)-dependent oxidation of 4-(phosphooxy)-L-threonine (HTP) into 2-amino-3-oxo-4-(phosphooxy)butyric acid which spontaneously decarboxylates to form 3-amino-2-oxopropyl phosphate (AHAP).</text>
</comment>
<dbReference type="AlphaFoldDB" id="A0AAU8A1W5"/>
<evidence type="ECO:0000313" key="11">
    <source>
        <dbReference type="EMBL" id="XCC57548.1"/>
    </source>
</evidence>
<evidence type="ECO:0000256" key="3">
    <source>
        <dbReference type="ARBA" id="ARBA00022833"/>
    </source>
</evidence>
<dbReference type="InterPro" id="IPR037510">
    <property type="entry name" value="PdxA"/>
</dbReference>
<dbReference type="Pfam" id="PF04166">
    <property type="entry name" value="PdxA"/>
    <property type="match status" value="1"/>
</dbReference>
<feature type="binding site" evidence="10">
    <location>
        <position position="120"/>
    </location>
    <ligand>
        <name>substrate</name>
    </ligand>
</feature>
<keyword evidence="1 10" id="KW-0963">Cytoplasm</keyword>
<dbReference type="PANTHER" id="PTHR30004:SF5">
    <property type="entry name" value="4-HYDROXYTHREONINE-4-PHOSPHATE DEHYDROGENASE"/>
    <property type="match status" value="1"/>
</dbReference>
<sequence>MNSTVKLAISTGEPAGIGPEVSIAAANAFIADNPHTKITLYGDRSLLQSQSLVSQIQIAHIPLIKPNQIGRLNPENAPYVLSVIQGSSEACRSGVYDALITAPVQKSILSRPSIEFSGHTEFLAQLDGKDQVVMMLCGEISDPKSEDKKSFPLRVALASTHLPIQQVAQSIQYKSLLQTIRIIHTDLQTRFGIASPIIMVTGLNPHAGEDGHLGREEIDTIIPAINAAQVEGIKISGPFPADTLFNPARLQVADAVLAMYHDQGLAPFKFATFTEGVNVTLGLSYIRTSVDHGTALDIAGHDKADWHSMYAALNLAQELTLRQKRFNASGT</sequence>
<evidence type="ECO:0000256" key="10">
    <source>
        <dbReference type="HAMAP-Rule" id="MF_00536"/>
    </source>
</evidence>
<dbReference type="InterPro" id="IPR005255">
    <property type="entry name" value="PdxA_fam"/>
</dbReference>
<feature type="binding site" evidence="10">
    <location>
        <position position="287"/>
    </location>
    <ligand>
        <name>substrate</name>
    </ligand>
</feature>
<protein>
    <recommendedName>
        <fullName evidence="10">4-hydroxythreonine-4-phosphate dehydrogenase</fullName>
        <ecNumber evidence="10">1.1.1.262</ecNumber>
    </recommendedName>
    <alternativeName>
        <fullName evidence="10">4-(phosphohydroxy)-L-threonine dehydrogenase</fullName>
    </alternativeName>
</protein>
<dbReference type="GO" id="GO:0008270">
    <property type="term" value="F:zinc ion binding"/>
    <property type="evidence" value="ECO:0007669"/>
    <property type="project" value="UniProtKB-UniRule"/>
</dbReference>
<evidence type="ECO:0000256" key="2">
    <source>
        <dbReference type="ARBA" id="ARBA00022723"/>
    </source>
</evidence>
<dbReference type="GO" id="GO:0008615">
    <property type="term" value="P:pyridoxine biosynthetic process"/>
    <property type="evidence" value="ECO:0007669"/>
    <property type="project" value="UniProtKB-UniRule"/>
</dbReference>
<keyword evidence="3 10" id="KW-0862">Zinc</keyword>
<dbReference type="GO" id="GO:0050570">
    <property type="term" value="F:4-hydroxythreonine-4-phosphate dehydrogenase activity"/>
    <property type="evidence" value="ECO:0007669"/>
    <property type="project" value="UniProtKB-UniRule"/>
</dbReference>
<feature type="binding site" evidence="10">
    <location>
        <position position="278"/>
    </location>
    <ligand>
        <name>substrate</name>
    </ligand>
</feature>
<feature type="binding site" evidence="10">
    <location>
        <position position="269"/>
    </location>
    <ligand>
        <name>substrate</name>
    </ligand>
</feature>
<comment type="subunit">
    <text evidence="10">Homodimer.</text>
</comment>
<evidence type="ECO:0000256" key="4">
    <source>
        <dbReference type="ARBA" id="ARBA00022842"/>
    </source>
</evidence>
<dbReference type="GO" id="GO:0051287">
    <property type="term" value="F:NAD binding"/>
    <property type="evidence" value="ECO:0007669"/>
    <property type="project" value="InterPro"/>
</dbReference>
<accession>A0AAU8A1W5</accession>
<feature type="binding site" evidence="10">
    <location>
        <position position="261"/>
    </location>
    <ligand>
        <name>a divalent metal cation</name>
        <dbReference type="ChEBI" id="CHEBI:60240"/>
        <note>ligand shared between dimeric partners</note>
    </ligand>
</feature>
<evidence type="ECO:0000256" key="6">
    <source>
        <dbReference type="ARBA" id="ARBA00023002"/>
    </source>
</evidence>
<keyword evidence="4 10" id="KW-0460">Magnesium</keyword>
<keyword evidence="8 10" id="KW-0664">Pyridoxine biosynthesis</keyword>
<dbReference type="GO" id="GO:0050897">
    <property type="term" value="F:cobalt ion binding"/>
    <property type="evidence" value="ECO:0007669"/>
    <property type="project" value="UniProtKB-UniRule"/>
</dbReference>
<evidence type="ECO:0000256" key="5">
    <source>
        <dbReference type="ARBA" id="ARBA00022857"/>
    </source>
</evidence>
<dbReference type="HAMAP" id="MF_00536">
    <property type="entry name" value="PdxA"/>
    <property type="match status" value="1"/>
</dbReference>
<gene>
    <name evidence="10 11" type="primary">pdxA</name>
    <name evidence="11" type="ORF">NKE59_08670</name>
</gene>
<comment type="pathway">
    <text evidence="10">Cofactor biosynthesis; pyridoxine 5'-phosphate biosynthesis; pyridoxine 5'-phosphate from D-erythrose 4-phosphate: step 4/5.</text>
</comment>
<evidence type="ECO:0000256" key="1">
    <source>
        <dbReference type="ARBA" id="ARBA00022490"/>
    </source>
</evidence>
<comment type="catalytic activity">
    <reaction evidence="10">
        <text>4-(phosphooxy)-L-threonine + NAD(+) = 3-amino-2-oxopropyl phosphate + CO2 + NADH</text>
        <dbReference type="Rhea" id="RHEA:32275"/>
        <dbReference type="ChEBI" id="CHEBI:16526"/>
        <dbReference type="ChEBI" id="CHEBI:57279"/>
        <dbReference type="ChEBI" id="CHEBI:57540"/>
        <dbReference type="ChEBI" id="CHEBI:57945"/>
        <dbReference type="ChEBI" id="CHEBI:58452"/>
        <dbReference type="EC" id="1.1.1.262"/>
    </reaction>
</comment>
<dbReference type="SUPFAM" id="SSF53659">
    <property type="entry name" value="Isocitrate/Isopropylmalate dehydrogenase-like"/>
    <property type="match status" value="1"/>
</dbReference>
<proteinExistence type="inferred from homology"/>
<keyword evidence="7 10" id="KW-0520">NAD</keyword>
<keyword evidence="2 10" id="KW-0479">Metal-binding</keyword>
<feature type="binding site" evidence="10">
    <location>
        <position position="119"/>
    </location>
    <ligand>
        <name>substrate</name>
    </ligand>
</feature>
<dbReference type="RefSeq" id="WP_353438589.1">
    <property type="nucleotide sequence ID" value="NZ_CP099959.1"/>
</dbReference>
<comment type="similarity">
    <text evidence="10">Belongs to the PdxA family.</text>
</comment>
<feature type="binding site" evidence="10">
    <location>
        <position position="206"/>
    </location>
    <ligand>
        <name>a divalent metal cation</name>
        <dbReference type="ChEBI" id="CHEBI:60240"/>
        <note>ligand shared between dimeric partners</note>
    </ligand>
</feature>
<dbReference type="EC" id="1.1.1.262" evidence="10"/>
<dbReference type="GO" id="GO:0042823">
    <property type="term" value="P:pyridoxal phosphate biosynthetic process"/>
    <property type="evidence" value="ECO:0007669"/>
    <property type="project" value="UniProtKB-UniRule"/>
</dbReference>
<dbReference type="PANTHER" id="PTHR30004">
    <property type="entry name" value="4-HYDROXYTHREONINE-4-PHOSPHATE DEHYDROGENASE"/>
    <property type="match status" value="1"/>
</dbReference>
<dbReference type="GO" id="GO:0000287">
    <property type="term" value="F:magnesium ion binding"/>
    <property type="evidence" value="ECO:0007669"/>
    <property type="project" value="UniProtKB-UniRule"/>
</dbReference>
<evidence type="ECO:0000256" key="8">
    <source>
        <dbReference type="ARBA" id="ARBA00023096"/>
    </source>
</evidence>
<keyword evidence="9 10" id="KW-0170">Cobalt</keyword>
<organism evidence="11">
    <name type="scientific">Polynucleobacter sp. UK-FUSCHL-C3</name>
    <dbReference type="NCBI Taxonomy" id="2955208"/>
    <lineage>
        <taxon>Bacteria</taxon>
        <taxon>Pseudomonadati</taxon>
        <taxon>Pseudomonadota</taxon>
        <taxon>Betaproteobacteria</taxon>
        <taxon>Burkholderiales</taxon>
        <taxon>Burkholderiaceae</taxon>
        <taxon>Polynucleobacter</taxon>
    </lineage>
</organism>
<keyword evidence="6 10" id="KW-0560">Oxidoreductase</keyword>
<dbReference type="EMBL" id="CP099959">
    <property type="protein sequence ID" value="XCC57548.1"/>
    <property type="molecule type" value="Genomic_DNA"/>
</dbReference>
<dbReference type="NCBIfam" id="TIGR00557">
    <property type="entry name" value="pdxA"/>
    <property type="match status" value="1"/>
</dbReference>
<name>A0AAU8A1W5_9BURK</name>
<comment type="miscellaneous">
    <text evidence="10">The active site is located at the dimer interface.</text>
</comment>
<comment type="cofactor">
    <cofactor evidence="10">
        <name>Zn(2+)</name>
        <dbReference type="ChEBI" id="CHEBI:29105"/>
    </cofactor>
    <cofactor evidence="10">
        <name>Mg(2+)</name>
        <dbReference type="ChEBI" id="CHEBI:18420"/>
    </cofactor>
    <cofactor evidence="10">
        <name>Co(2+)</name>
        <dbReference type="ChEBI" id="CHEBI:48828"/>
    </cofactor>
    <text evidence="10">Binds 1 divalent metal cation per subunit. Can use ions such as Zn(2+), Mg(2+) or Co(2+).</text>
</comment>
<comment type="subcellular location">
    <subcellularLocation>
        <location evidence="10">Cytoplasm</location>
    </subcellularLocation>
</comment>
<evidence type="ECO:0000256" key="9">
    <source>
        <dbReference type="ARBA" id="ARBA00023285"/>
    </source>
</evidence>
<keyword evidence="5 10" id="KW-0521">NADP</keyword>
<reference evidence="11" key="1">
    <citation type="submission" date="2022-06" db="EMBL/GenBank/DDBJ databases">
        <title>New Polynucleobacter species.</title>
        <authorList>
            <person name="Hahn M.W."/>
        </authorList>
    </citation>
    <scope>NUCLEOTIDE SEQUENCE</scope>
    <source>
        <strain evidence="11">UK-FUSCHL-C3</strain>
    </source>
</reference>
<feature type="binding site" evidence="10">
    <location>
        <position position="161"/>
    </location>
    <ligand>
        <name>a divalent metal cation</name>
        <dbReference type="ChEBI" id="CHEBI:60240"/>
        <note>ligand shared between dimeric partners</note>
    </ligand>
</feature>